<accession>A0A5C4NE45</accession>
<feature type="compositionally biased region" description="Acidic residues" evidence="1">
    <location>
        <begin position="32"/>
        <end position="44"/>
    </location>
</feature>
<dbReference type="OrthoDB" id="7210750at2"/>
<evidence type="ECO:0000256" key="1">
    <source>
        <dbReference type="SAM" id="MobiDB-lite"/>
    </source>
</evidence>
<protein>
    <submittedName>
        <fullName evidence="2">Uncharacterized protein</fullName>
    </submittedName>
</protein>
<dbReference type="RefSeq" id="WP_139082516.1">
    <property type="nucleotide sequence ID" value="NZ_VDFV01000026.1"/>
</dbReference>
<comment type="caution">
    <text evidence="2">The sequence shown here is derived from an EMBL/GenBank/DDBJ whole genome shotgun (WGS) entry which is preliminary data.</text>
</comment>
<evidence type="ECO:0000313" key="2">
    <source>
        <dbReference type="EMBL" id="TNC68024.1"/>
    </source>
</evidence>
<feature type="region of interest" description="Disordered" evidence="1">
    <location>
        <begin position="1"/>
        <end position="68"/>
    </location>
</feature>
<proteinExistence type="predicted"/>
<dbReference type="AlphaFoldDB" id="A0A5C4NE45"/>
<sequence>MSTSKHPKTHDPSDADLKGNPGIGSSAGTTGQEDEDLQDGETTFEGDVLSDATPQGGVDPNQTGRTNK</sequence>
<evidence type="ECO:0000313" key="3">
    <source>
        <dbReference type="Proteomes" id="UP000305709"/>
    </source>
</evidence>
<reference evidence="2 3" key="1">
    <citation type="submission" date="2019-06" db="EMBL/GenBank/DDBJ databases">
        <authorList>
            <person name="Jiang L."/>
        </authorList>
    </citation>
    <scope>NUCLEOTIDE SEQUENCE [LARGE SCALE GENOMIC DNA]</scope>
    <source>
        <strain evidence="2 3">YIM 48858</strain>
    </source>
</reference>
<organism evidence="2 3">
    <name type="scientific">Rubellimicrobium roseum</name>
    <dbReference type="NCBI Taxonomy" id="687525"/>
    <lineage>
        <taxon>Bacteria</taxon>
        <taxon>Pseudomonadati</taxon>
        <taxon>Pseudomonadota</taxon>
        <taxon>Alphaproteobacteria</taxon>
        <taxon>Rhodobacterales</taxon>
        <taxon>Roseobacteraceae</taxon>
        <taxon>Rubellimicrobium</taxon>
    </lineage>
</organism>
<gene>
    <name evidence="2" type="ORF">FHG71_15010</name>
</gene>
<dbReference type="EMBL" id="VDFV01000026">
    <property type="protein sequence ID" value="TNC68024.1"/>
    <property type="molecule type" value="Genomic_DNA"/>
</dbReference>
<dbReference type="Proteomes" id="UP000305709">
    <property type="component" value="Unassembled WGS sequence"/>
</dbReference>
<name>A0A5C4NE45_9RHOB</name>
<keyword evidence="3" id="KW-1185">Reference proteome</keyword>